<feature type="repeat" description="WD" evidence="3">
    <location>
        <begin position="174"/>
        <end position="216"/>
    </location>
</feature>
<accession>A0A7J0H7X2</accession>
<dbReference type="Proteomes" id="UP000585474">
    <property type="component" value="Unassembled WGS sequence"/>
</dbReference>
<dbReference type="PANTHER" id="PTHR22847:SF746">
    <property type="entry name" value="OS01G0185400 PROTEIN"/>
    <property type="match status" value="1"/>
</dbReference>
<dbReference type="PANTHER" id="PTHR22847">
    <property type="entry name" value="WD40 REPEAT PROTEIN"/>
    <property type="match status" value="1"/>
</dbReference>
<dbReference type="EMBL" id="BJWL01000027">
    <property type="protein sequence ID" value="GFZ19176.1"/>
    <property type="molecule type" value="Genomic_DNA"/>
</dbReference>
<keyword evidence="5" id="KW-1185">Reference proteome</keyword>
<dbReference type="InterPro" id="IPR036047">
    <property type="entry name" value="F-box-like_dom_sf"/>
</dbReference>
<protein>
    <recommendedName>
        <fullName evidence="6">Transducin/WD40 repeat-like superfamily protein</fullName>
    </recommendedName>
</protein>
<proteinExistence type="predicted"/>
<dbReference type="PROSITE" id="PS50082">
    <property type="entry name" value="WD_REPEATS_2"/>
    <property type="match status" value="3"/>
</dbReference>
<feature type="repeat" description="WD" evidence="3">
    <location>
        <begin position="308"/>
        <end position="348"/>
    </location>
</feature>
<dbReference type="AlphaFoldDB" id="A0A7J0H7X2"/>
<dbReference type="InterPro" id="IPR015943">
    <property type="entry name" value="WD40/YVTN_repeat-like_dom_sf"/>
</dbReference>
<dbReference type="InterPro" id="IPR036322">
    <property type="entry name" value="WD40_repeat_dom_sf"/>
</dbReference>
<sequence length="422" mass="45678">MAVPSSSITDMNMDSLVHCADYLSLRDISSLAMSCKYLRRVAYSDSIWLRFSREQWPEYISSGFTQTSSVREAYLARHTAVQQFKFVDPLVADLYTEPKPYNHLFLNKNDIVFSQGSCQRCFRGHNGPVSALSDKLLGNGNGKIFASGGVDATVRLWSLSSSGKRGQHALKATLYGHEKPVVLMSVAGHKISLLVSISKDSKVRVWDTTTSSAVRSSCCVGTTSVPGAPVGMRCHESLVYAAAGSSVVAIDLRTMQKVFTVAIQQGDLHSFEIIPSKLLICAGGTDRALLWDVRKTSETPKAEPVAELDGHTGAVTHLHMDPYKIVTGGPEDSYINVWETDTGTQTNSLICCSPDISSSGLGCSAMAVNGCQIVTAGCGEELGLIRYRDFKNATCHVSSNESGIASKFWEPQSYSDSDEVDG</sequence>
<gene>
    <name evidence="4" type="ORF">Acr_27g0009150</name>
</gene>
<evidence type="ECO:0008006" key="6">
    <source>
        <dbReference type="Google" id="ProtNLM"/>
    </source>
</evidence>
<dbReference type="CDD" id="cd22140">
    <property type="entry name" value="F-box_D3-like"/>
    <property type="match status" value="1"/>
</dbReference>
<dbReference type="SUPFAM" id="SSF81383">
    <property type="entry name" value="F-box domain"/>
    <property type="match status" value="1"/>
</dbReference>
<keyword evidence="2" id="KW-0677">Repeat</keyword>
<name>A0A7J0H7X2_9ERIC</name>
<feature type="repeat" description="WD" evidence="3">
    <location>
        <begin position="122"/>
        <end position="161"/>
    </location>
</feature>
<dbReference type="Pfam" id="PF00400">
    <property type="entry name" value="WD40"/>
    <property type="match status" value="3"/>
</dbReference>
<dbReference type="InterPro" id="IPR019775">
    <property type="entry name" value="WD40_repeat_CS"/>
</dbReference>
<reference evidence="4 5" key="1">
    <citation type="submission" date="2019-07" db="EMBL/GenBank/DDBJ databases">
        <title>De Novo Assembly of kiwifruit Actinidia rufa.</title>
        <authorList>
            <person name="Sugita-Konishi S."/>
            <person name="Sato K."/>
            <person name="Mori E."/>
            <person name="Abe Y."/>
            <person name="Kisaki G."/>
            <person name="Hamano K."/>
            <person name="Suezawa K."/>
            <person name="Otani M."/>
            <person name="Fukuda T."/>
            <person name="Manabe T."/>
            <person name="Gomi K."/>
            <person name="Tabuchi M."/>
            <person name="Akimitsu K."/>
            <person name="Kataoka I."/>
        </authorList>
    </citation>
    <scope>NUCLEOTIDE SEQUENCE [LARGE SCALE GENOMIC DNA]</scope>
    <source>
        <strain evidence="5">cv. Fuchu</strain>
    </source>
</reference>
<dbReference type="Gene3D" id="2.130.10.10">
    <property type="entry name" value="YVTN repeat-like/Quinoprotein amine dehydrogenase"/>
    <property type="match status" value="2"/>
</dbReference>
<evidence type="ECO:0000313" key="4">
    <source>
        <dbReference type="EMBL" id="GFZ19176.1"/>
    </source>
</evidence>
<evidence type="ECO:0000256" key="2">
    <source>
        <dbReference type="ARBA" id="ARBA00022737"/>
    </source>
</evidence>
<keyword evidence="1 3" id="KW-0853">WD repeat</keyword>
<dbReference type="OrthoDB" id="727118at2759"/>
<evidence type="ECO:0000313" key="5">
    <source>
        <dbReference type="Proteomes" id="UP000585474"/>
    </source>
</evidence>
<dbReference type="InterPro" id="IPR001680">
    <property type="entry name" value="WD40_rpt"/>
</dbReference>
<organism evidence="4 5">
    <name type="scientific">Actinidia rufa</name>
    <dbReference type="NCBI Taxonomy" id="165716"/>
    <lineage>
        <taxon>Eukaryota</taxon>
        <taxon>Viridiplantae</taxon>
        <taxon>Streptophyta</taxon>
        <taxon>Embryophyta</taxon>
        <taxon>Tracheophyta</taxon>
        <taxon>Spermatophyta</taxon>
        <taxon>Magnoliopsida</taxon>
        <taxon>eudicotyledons</taxon>
        <taxon>Gunneridae</taxon>
        <taxon>Pentapetalae</taxon>
        <taxon>asterids</taxon>
        <taxon>Ericales</taxon>
        <taxon>Actinidiaceae</taxon>
        <taxon>Actinidia</taxon>
    </lineage>
</organism>
<dbReference type="PROSITE" id="PS00678">
    <property type="entry name" value="WD_REPEATS_1"/>
    <property type="match status" value="2"/>
</dbReference>
<evidence type="ECO:0000256" key="3">
    <source>
        <dbReference type="PROSITE-ProRule" id="PRU00221"/>
    </source>
</evidence>
<dbReference type="SMART" id="SM00320">
    <property type="entry name" value="WD40"/>
    <property type="match status" value="4"/>
</dbReference>
<comment type="caution">
    <text evidence="4">The sequence shown here is derived from an EMBL/GenBank/DDBJ whole genome shotgun (WGS) entry which is preliminary data.</text>
</comment>
<evidence type="ECO:0000256" key="1">
    <source>
        <dbReference type="ARBA" id="ARBA00022574"/>
    </source>
</evidence>
<dbReference type="SUPFAM" id="SSF50978">
    <property type="entry name" value="WD40 repeat-like"/>
    <property type="match status" value="1"/>
</dbReference>